<organism evidence="3 4">
    <name type="scientific">Pilimelia columellifera subsp. columellifera</name>
    <dbReference type="NCBI Taxonomy" id="706583"/>
    <lineage>
        <taxon>Bacteria</taxon>
        <taxon>Bacillati</taxon>
        <taxon>Actinomycetota</taxon>
        <taxon>Actinomycetes</taxon>
        <taxon>Micromonosporales</taxon>
        <taxon>Micromonosporaceae</taxon>
        <taxon>Pilimelia</taxon>
    </lineage>
</organism>
<dbReference type="EMBL" id="BAAARY010000013">
    <property type="protein sequence ID" value="GAA2527594.1"/>
    <property type="molecule type" value="Genomic_DNA"/>
</dbReference>
<sequence length="166" mass="16990">MRIRLLATLTMLPILAAGCGPVDASRTSSSGSPTASSDAAAPVPSGTAQDPGKEASLLSYHRTGGFAGFDDQLAVSTDGSYRLTRRQSGVRTGQLTAADLAEVRRASAAAKIATLPTTAPTTGMADGFSYVLTYQGATVKAVDGQVPATLEPLLSVLNEVITRYSA</sequence>
<feature type="signal peptide" evidence="2">
    <location>
        <begin position="1"/>
        <end position="24"/>
    </location>
</feature>
<protein>
    <submittedName>
        <fullName evidence="3">Uncharacterized protein</fullName>
    </submittedName>
</protein>
<dbReference type="InterPro" id="IPR049457">
    <property type="entry name" value="Emfourin"/>
</dbReference>
<dbReference type="Pfam" id="PF20242">
    <property type="entry name" value="Emfourin"/>
    <property type="match status" value="1"/>
</dbReference>
<name>A0ABP6AY45_9ACTN</name>
<accession>A0ABP6AY45</accession>
<evidence type="ECO:0000256" key="2">
    <source>
        <dbReference type="SAM" id="SignalP"/>
    </source>
</evidence>
<keyword evidence="4" id="KW-1185">Reference proteome</keyword>
<dbReference type="PROSITE" id="PS51257">
    <property type="entry name" value="PROKAR_LIPOPROTEIN"/>
    <property type="match status" value="1"/>
</dbReference>
<dbReference type="Proteomes" id="UP001499978">
    <property type="component" value="Unassembled WGS sequence"/>
</dbReference>
<keyword evidence="2" id="KW-0732">Signal</keyword>
<reference evidence="4" key="1">
    <citation type="journal article" date="2019" name="Int. J. Syst. Evol. Microbiol.">
        <title>The Global Catalogue of Microorganisms (GCM) 10K type strain sequencing project: providing services to taxonomists for standard genome sequencing and annotation.</title>
        <authorList>
            <consortium name="The Broad Institute Genomics Platform"/>
            <consortium name="The Broad Institute Genome Sequencing Center for Infectious Disease"/>
            <person name="Wu L."/>
            <person name="Ma J."/>
        </authorList>
    </citation>
    <scope>NUCLEOTIDE SEQUENCE [LARGE SCALE GENOMIC DNA]</scope>
    <source>
        <strain evidence="4">JCM 3367</strain>
    </source>
</reference>
<proteinExistence type="predicted"/>
<evidence type="ECO:0000313" key="4">
    <source>
        <dbReference type="Proteomes" id="UP001499978"/>
    </source>
</evidence>
<feature type="compositionally biased region" description="Low complexity" evidence="1">
    <location>
        <begin position="23"/>
        <end position="46"/>
    </location>
</feature>
<feature type="region of interest" description="Disordered" evidence="1">
    <location>
        <begin position="22"/>
        <end position="53"/>
    </location>
</feature>
<dbReference type="RefSeq" id="WP_344173108.1">
    <property type="nucleotide sequence ID" value="NZ_BAAARY010000013.1"/>
</dbReference>
<gene>
    <name evidence="3" type="ORF">GCM10010201_28040</name>
</gene>
<comment type="caution">
    <text evidence="3">The sequence shown here is derived from an EMBL/GenBank/DDBJ whole genome shotgun (WGS) entry which is preliminary data.</text>
</comment>
<evidence type="ECO:0000256" key="1">
    <source>
        <dbReference type="SAM" id="MobiDB-lite"/>
    </source>
</evidence>
<evidence type="ECO:0000313" key="3">
    <source>
        <dbReference type="EMBL" id="GAA2527594.1"/>
    </source>
</evidence>
<feature type="chain" id="PRO_5047515666" evidence="2">
    <location>
        <begin position="25"/>
        <end position="166"/>
    </location>
</feature>